<protein>
    <submittedName>
        <fullName evidence="2">Uncharacterized protein</fullName>
    </submittedName>
</protein>
<dbReference type="EMBL" id="BMAR01000002">
    <property type="protein sequence ID" value="GFR41911.1"/>
    <property type="molecule type" value="Genomic_DNA"/>
</dbReference>
<organism evidence="2 3">
    <name type="scientific">Astrephomene gubernaculifera</name>
    <dbReference type="NCBI Taxonomy" id="47775"/>
    <lineage>
        <taxon>Eukaryota</taxon>
        <taxon>Viridiplantae</taxon>
        <taxon>Chlorophyta</taxon>
        <taxon>core chlorophytes</taxon>
        <taxon>Chlorophyceae</taxon>
        <taxon>CS clade</taxon>
        <taxon>Chlamydomonadales</taxon>
        <taxon>Astrephomenaceae</taxon>
        <taxon>Astrephomene</taxon>
    </lineage>
</organism>
<name>A0AAD3DL68_9CHLO</name>
<evidence type="ECO:0000313" key="2">
    <source>
        <dbReference type="EMBL" id="GFR41911.1"/>
    </source>
</evidence>
<accession>A0AAD3DL68</accession>
<proteinExistence type="predicted"/>
<dbReference type="Proteomes" id="UP001054857">
    <property type="component" value="Unassembled WGS sequence"/>
</dbReference>
<sequence length="203" mass="21118">MGNVDSPSDGGEENYRWICSLFNDDSQQENRGDQGDSAEVAEPQEQQHHYQQYPQSLPGAGDEYHLHSQHTEQQQRHNGLSQPTEESAMAATISAAANTMYGAEALAVDCSSYRPLQGAATGGLATGDMLVAATGFGGTGNPSALAAFGPISQVGDDQFTALTTHLTAALDAAGILQPPGSAPALLVPPAAFTHVPHQAPPQP</sequence>
<feature type="region of interest" description="Disordered" evidence="1">
    <location>
        <begin position="1"/>
        <end position="88"/>
    </location>
</feature>
<evidence type="ECO:0000313" key="3">
    <source>
        <dbReference type="Proteomes" id="UP001054857"/>
    </source>
</evidence>
<dbReference type="AlphaFoldDB" id="A0AAD3DL68"/>
<keyword evidence="3" id="KW-1185">Reference proteome</keyword>
<feature type="non-terminal residue" evidence="2">
    <location>
        <position position="1"/>
    </location>
</feature>
<evidence type="ECO:0000256" key="1">
    <source>
        <dbReference type="SAM" id="MobiDB-lite"/>
    </source>
</evidence>
<gene>
    <name evidence="2" type="ORF">Agub_g2703</name>
</gene>
<feature type="compositionally biased region" description="Basic and acidic residues" evidence="1">
    <location>
        <begin position="62"/>
        <end position="75"/>
    </location>
</feature>
<comment type="caution">
    <text evidence="2">The sequence shown here is derived from an EMBL/GenBank/DDBJ whole genome shotgun (WGS) entry which is preliminary data.</text>
</comment>
<reference evidence="2 3" key="1">
    <citation type="journal article" date="2021" name="Sci. Rep.">
        <title>Genome sequencing of the multicellular alga Astrephomene provides insights into convergent evolution of germ-soma differentiation.</title>
        <authorList>
            <person name="Yamashita S."/>
            <person name="Yamamoto K."/>
            <person name="Matsuzaki R."/>
            <person name="Suzuki S."/>
            <person name="Yamaguchi H."/>
            <person name="Hirooka S."/>
            <person name="Minakuchi Y."/>
            <person name="Miyagishima S."/>
            <person name="Kawachi M."/>
            <person name="Toyoda A."/>
            <person name="Nozaki H."/>
        </authorList>
    </citation>
    <scope>NUCLEOTIDE SEQUENCE [LARGE SCALE GENOMIC DNA]</scope>
    <source>
        <strain evidence="2 3">NIES-4017</strain>
    </source>
</reference>